<dbReference type="Proteomes" id="UP001151532">
    <property type="component" value="Chromosome 6"/>
</dbReference>
<organism evidence="1 2">
    <name type="scientific">Salix purpurea</name>
    <name type="common">Purple osier willow</name>
    <dbReference type="NCBI Taxonomy" id="77065"/>
    <lineage>
        <taxon>Eukaryota</taxon>
        <taxon>Viridiplantae</taxon>
        <taxon>Streptophyta</taxon>
        <taxon>Embryophyta</taxon>
        <taxon>Tracheophyta</taxon>
        <taxon>Spermatophyta</taxon>
        <taxon>Magnoliopsida</taxon>
        <taxon>eudicotyledons</taxon>
        <taxon>Gunneridae</taxon>
        <taxon>Pentapetalae</taxon>
        <taxon>rosids</taxon>
        <taxon>fabids</taxon>
        <taxon>Malpighiales</taxon>
        <taxon>Salicaceae</taxon>
        <taxon>Saliceae</taxon>
        <taxon>Salix</taxon>
    </lineage>
</organism>
<gene>
    <name evidence="1" type="ORF">OIU79_013166</name>
</gene>
<keyword evidence="2" id="KW-1185">Reference proteome</keyword>
<proteinExistence type="predicted"/>
<accession>A0A9Q0T3W4</accession>
<reference evidence="1" key="1">
    <citation type="submission" date="2022-11" db="EMBL/GenBank/DDBJ databases">
        <authorList>
            <person name="Hyden B.L."/>
            <person name="Feng K."/>
            <person name="Yates T."/>
            <person name="Jawdy S."/>
            <person name="Smart L.B."/>
            <person name="Muchero W."/>
        </authorList>
    </citation>
    <scope>NUCLEOTIDE SEQUENCE</scope>
    <source>
        <tissue evidence="1">Shoot tip</tissue>
    </source>
</reference>
<evidence type="ECO:0000313" key="2">
    <source>
        <dbReference type="Proteomes" id="UP001151532"/>
    </source>
</evidence>
<dbReference type="OrthoDB" id="10693448at2759"/>
<dbReference type="AlphaFoldDB" id="A0A9Q0T3W4"/>
<name>A0A9Q0T3W4_SALPP</name>
<protein>
    <submittedName>
        <fullName evidence="1">Uncharacterized protein</fullName>
    </submittedName>
</protein>
<sequence length="77" mass="8419">MAPKRSSTIQIGNCEVAVEANKFGIDDSDPNSLNISINRNAKVKISVKDELNNDSLLSNIEKRGYGMVIANVILRKS</sequence>
<dbReference type="EMBL" id="JAPFFK010000017">
    <property type="protein sequence ID" value="KAJ6700067.1"/>
    <property type="molecule type" value="Genomic_DNA"/>
</dbReference>
<comment type="caution">
    <text evidence="1">The sequence shown here is derived from an EMBL/GenBank/DDBJ whole genome shotgun (WGS) entry which is preliminary data.</text>
</comment>
<reference evidence="1" key="2">
    <citation type="journal article" date="2023" name="Int. J. Mol. Sci.">
        <title>De Novo Assembly and Annotation of 11 Diverse Shrub Willow (Salix) Genomes Reveals Novel Gene Organization in Sex-Linked Regions.</title>
        <authorList>
            <person name="Hyden B."/>
            <person name="Feng K."/>
            <person name="Yates T.B."/>
            <person name="Jawdy S."/>
            <person name="Cereghino C."/>
            <person name="Smart L.B."/>
            <person name="Muchero W."/>
        </authorList>
    </citation>
    <scope>NUCLEOTIDE SEQUENCE</scope>
    <source>
        <tissue evidence="1">Shoot tip</tissue>
    </source>
</reference>
<evidence type="ECO:0000313" key="1">
    <source>
        <dbReference type="EMBL" id="KAJ6700067.1"/>
    </source>
</evidence>